<feature type="region of interest" description="Disordered" evidence="1">
    <location>
        <begin position="76"/>
        <end position="96"/>
    </location>
</feature>
<evidence type="ECO:0000256" key="1">
    <source>
        <dbReference type="SAM" id="MobiDB-lite"/>
    </source>
</evidence>
<gene>
    <name evidence="2" type="ORF">EVAR_43868_1</name>
</gene>
<dbReference type="EMBL" id="BGZK01000684">
    <property type="protein sequence ID" value="GBP56104.1"/>
    <property type="molecule type" value="Genomic_DNA"/>
</dbReference>
<name>A0A4C1X169_EUMVA</name>
<proteinExistence type="predicted"/>
<sequence>MDEIHDLARIHPPSPGITSLIIIGVTNRTKTAFQPTEINSSQPVARNDQGQSQKVALAKVALTEVAFTNLKNTGHRYHRSTLSSQEHESEPESTSMTVGMEDLNPHNDPGLWSITITDVDRTEIVLRGPIRIKVESFPALDDLFTNKGCRLLLSVSKIQRLNQVKECVIGNTWLESHQVRRRRKKRHFDYVGEDETQELNAEEIFKINYFYVIVDNARASCHPRFEALKHHERIFGFMYNIKRLKEISDSELLKQCSDLPISMTVGESCDIDGHELYEELHMFIRVYEGNDDIISVLKYIIEKKLTEFSPQSK</sequence>
<evidence type="ECO:0000313" key="3">
    <source>
        <dbReference type="Proteomes" id="UP000299102"/>
    </source>
</evidence>
<dbReference type="Proteomes" id="UP000299102">
    <property type="component" value="Unassembled WGS sequence"/>
</dbReference>
<reference evidence="2 3" key="1">
    <citation type="journal article" date="2019" name="Commun. Biol.">
        <title>The bagworm genome reveals a unique fibroin gene that provides high tensile strength.</title>
        <authorList>
            <person name="Kono N."/>
            <person name="Nakamura H."/>
            <person name="Ohtoshi R."/>
            <person name="Tomita M."/>
            <person name="Numata K."/>
            <person name="Arakawa K."/>
        </authorList>
    </citation>
    <scope>NUCLEOTIDE SEQUENCE [LARGE SCALE GENOMIC DNA]</scope>
</reference>
<accession>A0A4C1X169</accession>
<evidence type="ECO:0000313" key="2">
    <source>
        <dbReference type="EMBL" id="GBP56104.1"/>
    </source>
</evidence>
<dbReference type="AlphaFoldDB" id="A0A4C1X169"/>
<protein>
    <submittedName>
        <fullName evidence="2">Uncharacterized protein</fullName>
    </submittedName>
</protein>
<dbReference type="STRING" id="151549.A0A4C1X169"/>
<comment type="caution">
    <text evidence="2">The sequence shown here is derived from an EMBL/GenBank/DDBJ whole genome shotgun (WGS) entry which is preliminary data.</text>
</comment>
<dbReference type="OrthoDB" id="6598476at2759"/>
<organism evidence="2 3">
    <name type="scientific">Eumeta variegata</name>
    <name type="common">Bagworm moth</name>
    <name type="synonym">Eumeta japonica</name>
    <dbReference type="NCBI Taxonomy" id="151549"/>
    <lineage>
        <taxon>Eukaryota</taxon>
        <taxon>Metazoa</taxon>
        <taxon>Ecdysozoa</taxon>
        <taxon>Arthropoda</taxon>
        <taxon>Hexapoda</taxon>
        <taxon>Insecta</taxon>
        <taxon>Pterygota</taxon>
        <taxon>Neoptera</taxon>
        <taxon>Endopterygota</taxon>
        <taxon>Lepidoptera</taxon>
        <taxon>Glossata</taxon>
        <taxon>Ditrysia</taxon>
        <taxon>Tineoidea</taxon>
        <taxon>Psychidae</taxon>
        <taxon>Oiketicinae</taxon>
        <taxon>Eumeta</taxon>
    </lineage>
</organism>
<keyword evidence="3" id="KW-1185">Reference proteome</keyword>